<dbReference type="EMBL" id="JAKVTV010000003">
    <property type="protein sequence ID" value="MCH4823852.1"/>
    <property type="molecule type" value="Genomic_DNA"/>
</dbReference>
<feature type="transmembrane region" description="Helical" evidence="1">
    <location>
        <begin position="79"/>
        <end position="96"/>
    </location>
</feature>
<name>A0A9X1V3S9_9FLAO</name>
<evidence type="ECO:0000256" key="1">
    <source>
        <dbReference type="SAM" id="Phobius"/>
    </source>
</evidence>
<reference evidence="2" key="1">
    <citation type="submission" date="2022-03" db="EMBL/GenBank/DDBJ databases">
        <title>Gramella crocea sp. nov., isolated from activated sludge of a seafood processing plant.</title>
        <authorList>
            <person name="Zhang X."/>
        </authorList>
    </citation>
    <scope>NUCLEOTIDE SEQUENCE</scope>
    <source>
        <strain evidence="2">YJ019</strain>
    </source>
</reference>
<keyword evidence="1" id="KW-0812">Transmembrane</keyword>
<keyword evidence="1" id="KW-1133">Transmembrane helix</keyword>
<sequence length="126" mass="13221">MDIAIILISGIAGALLTFLLNNKFQLGGVMASAGVSVFAGGFFFFIPDLLNENLTTHIPLVVMGTSFIGMATSRVIKEVWIIGLSGLTFSIIYLLTGSFFEGYGGSLGTTAAISLIASYSISQISK</sequence>
<dbReference type="AlphaFoldDB" id="A0A9X1V3S9"/>
<gene>
    <name evidence="2" type="ORF">ML462_11785</name>
</gene>
<comment type="caution">
    <text evidence="2">The sequence shown here is derived from an EMBL/GenBank/DDBJ whole genome shotgun (WGS) entry which is preliminary data.</text>
</comment>
<organism evidence="2 3">
    <name type="scientific">Christiangramia lutea</name>
    <dbReference type="NCBI Taxonomy" id="1607951"/>
    <lineage>
        <taxon>Bacteria</taxon>
        <taxon>Pseudomonadati</taxon>
        <taxon>Bacteroidota</taxon>
        <taxon>Flavobacteriia</taxon>
        <taxon>Flavobacteriales</taxon>
        <taxon>Flavobacteriaceae</taxon>
        <taxon>Christiangramia</taxon>
    </lineage>
</organism>
<accession>A0A9X1V3S9</accession>
<feature type="transmembrane region" description="Helical" evidence="1">
    <location>
        <begin position="6"/>
        <end position="22"/>
    </location>
</feature>
<keyword evidence="1" id="KW-0472">Membrane</keyword>
<protein>
    <submittedName>
        <fullName evidence="2">Uncharacterized protein</fullName>
    </submittedName>
</protein>
<feature type="transmembrane region" description="Helical" evidence="1">
    <location>
        <begin position="29"/>
        <end position="47"/>
    </location>
</feature>
<dbReference type="Proteomes" id="UP001139226">
    <property type="component" value="Unassembled WGS sequence"/>
</dbReference>
<evidence type="ECO:0000313" key="2">
    <source>
        <dbReference type="EMBL" id="MCH4823852.1"/>
    </source>
</evidence>
<feature type="transmembrane region" description="Helical" evidence="1">
    <location>
        <begin position="53"/>
        <end position="72"/>
    </location>
</feature>
<dbReference type="RefSeq" id="WP_240714019.1">
    <property type="nucleotide sequence ID" value="NZ_JAKVTV010000003.1"/>
</dbReference>
<evidence type="ECO:0000313" key="3">
    <source>
        <dbReference type="Proteomes" id="UP001139226"/>
    </source>
</evidence>
<proteinExistence type="predicted"/>
<keyword evidence="3" id="KW-1185">Reference proteome</keyword>